<comment type="caution">
    <text evidence="4">The sequence shown here is derived from an EMBL/GenBank/DDBJ whole genome shotgun (WGS) entry which is preliminary data.</text>
</comment>
<dbReference type="Gene3D" id="2.40.30.170">
    <property type="match status" value="1"/>
</dbReference>
<keyword evidence="5" id="KW-1185">Reference proteome</keyword>
<dbReference type="PANTHER" id="PTHR30469">
    <property type="entry name" value="MULTIDRUG RESISTANCE PROTEIN MDTA"/>
    <property type="match status" value="1"/>
</dbReference>
<dbReference type="EMBL" id="RRCT01000001">
    <property type="protein sequence ID" value="RQW76263.1"/>
    <property type="molecule type" value="Genomic_DNA"/>
</dbReference>
<comment type="similarity">
    <text evidence="1">Belongs to the membrane fusion protein (MFP) (TC 8.A.1) family.</text>
</comment>
<evidence type="ECO:0000313" key="5">
    <source>
        <dbReference type="Proteomes" id="UP000274033"/>
    </source>
</evidence>
<dbReference type="PROSITE" id="PS51257">
    <property type="entry name" value="PROKAR_LIPOPROTEIN"/>
    <property type="match status" value="1"/>
</dbReference>
<name>A0A3N9UJS8_9BACI</name>
<dbReference type="AlphaFoldDB" id="A0A3N9UJS8"/>
<proteinExistence type="inferred from homology"/>
<dbReference type="GO" id="GO:1990281">
    <property type="term" value="C:efflux pump complex"/>
    <property type="evidence" value="ECO:0007669"/>
    <property type="project" value="TreeGrafter"/>
</dbReference>
<dbReference type="PANTHER" id="PTHR30469:SF33">
    <property type="entry name" value="SLR1207 PROTEIN"/>
    <property type="match status" value="1"/>
</dbReference>
<dbReference type="Gene3D" id="2.40.50.100">
    <property type="match status" value="2"/>
</dbReference>
<feature type="domain" description="Multidrug resistance protein MdtA-like barrel-sandwich hybrid" evidence="2">
    <location>
        <begin position="72"/>
        <end position="344"/>
    </location>
</feature>
<reference evidence="4 5" key="1">
    <citation type="journal article" date="2013" name="J. Microbiol.">
        <title>Lysinibacillus chungkukjangi sp. nov., isolated from Chungkukjang, Korean fermented soybean food.</title>
        <authorList>
            <person name="Kim S.J."/>
            <person name="Jang Y.H."/>
            <person name="Hamada M."/>
            <person name="Ahn J.H."/>
            <person name="Weon H.Y."/>
            <person name="Suzuki K."/>
            <person name="Whang K.S."/>
            <person name="Kwon S.W."/>
        </authorList>
    </citation>
    <scope>NUCLEOTIDE SEQUENCE [LARGE SCALE GENOMIC DNA]</scope>
    <source>
        <strain evidence="4 5">MCCC 1A12701</strain>
    </source>
</reference>
<dbReference type="Gene3D" id="1.10.287.470">
    <property type="entry name" value="Helix hairpin bin"/>
    <property type="match status" value="2"/>
</dbReference>
<dbReference type="InterPro" id="IPR058625">
    <property type="entry name" value="MdtA-like_BSH"/>
</dbReference>
<dbReference type="InterPro" id="IPR058792">
    <property type="entry name" value="Beta-barrel_RND_2"/>
</dbReference>
<dbReference type="NCBIfam" id="TIGR01730">
    <property type="entry name" value="RND_mfp"/>
    <property type="match status" value="1"/>
</dbReference>
<dbReference type="Pfam" id="PF25954">
    <property type="entry name" value="Beta-barrel_RND_2"/>
    <property type="match status" value="1"/>
</dbReference>
<dbReference type="PRINTS" id="PR01490">
    <property type="entry name" value="RTXTOXIND"/>
</dbReference>
<sequence length="496" mass="53157">MRRGILMNRKVEFKIGVLFVSTLLLLTGCSGSTRTQSAFNDEAVISVEVEHAKKELIATGNVYSGVIQPKEEVTIVPKFAGKVAEMELEVGDAVKKGDVLLKLDDKDLQNALKQAVAAESAATANVKSTAASVESGVVQSESGVVQAKGNMVQAETSMIQAENGVTQAQNAVTKAKNAIEDNNVALEKAESILNDTKTNFERMKKLFDQSLVSKVEYEQSELALKSAQSSYESLKIAGKNAQATLDNAQKSLQAAKQTYTKTTEGYNTVKEGYANAEKLVSISQSSAAVEASQQALEQAKVAVEIAQSNLGDAVLTSPINGIIASKNINVGERVSAQSTVLTIVDLETVKVLTYIPASEINNIHVGQQVQSQTLSFDSTTVGKVKTISPMDEEGKGYPVEIEIPNPDLLLKSGMLVDLQFIDEDAKEEILVPATAVLDEKGKSFVFVAIGEHPERKEVETIEKIGSKVVVKGGISEEDLIITKNNSILSSDTLITY</sequence>
<dbReference type="GO" id="GO:0015562">
    <property type="term" value="F:efflux transmembrane transporter activity"/>
    <property type="evidence" value="ECO:0007669"/>
    <property type="project" value="TreeGrafter"/>
</dbReference>
<dbReference type="InterPro" id="IPR006143">
    <property type="entry name" value="RND_pump_MFP"/>
</dbReference>
<feature type="domain" description="CusB-like beta-barrel" evidence="3">
    <location>
        <begin position="354"/>
        <end position="422"/>
    </location>
</feature>
<dbReference type="Gene3D" id="2.40.420.20">
    <property type="match status" value="1"/>
</dbReference>
<dbReference type="SUPFAM" id="SSF111369">
    <property type="entry name" value="HlyD-like secretion proteins"/>
    <property type="match status" value="2"/>
</dbReference>
<dbReference type="Proteomes" id="UP000274033">
    <property type="component" value="Unassembled WGS sequence"/>
</dbReference>
<evidence type="ECO:0000313" key="4">
    <source>
        <dbReference type="EMBL" id="RQW76263.1"/>
    </source>
</evidence>
<evidence type="ECO:0000259" key="2">
    <source>
        <dbReference type="Pfam" id="PF25917"/>
    </source>
</evidence>
<organism evidence="4 5">
    <name type="scientific">Lysinibacillus composti</name>
    <dbReference type="NCBI Taxonomy" id="720633"/>
    <lineage>
        <taxon>Bacteria</taxon>
        <taxon>Bacillati</taxon>
        <taxon>Bacillota</taxon>
        <taxon>Bacilli</taxon>
        <taxon>Bacillales</taxon>
        <taxon>Bacillaceae</taxon>
        <taxon>Lysinibacillus</taxon>
    </lineage>
</organism>
<accession>A0A3N9UJS8</accession>
<evidence type="ECO:0000256" key="1">
    <source>
        <dbReference type="ARBA" id="ARBA00009477"/>
    </source>
</evidence>
<dbReference type="Pfam" id="PF25917">
    <property type="entry name" value="BSH_RND"/>
    <property type="match status" value="1"/>
</dbReference>
<gene>
    <name evidence="4" type="ORF">EBB45_01570</name>
</gene>
<evidence type="ECO:0000259" key="3">
    <source>
        <dbReference type="Pfam" id="PF25954"/>
    </source>
</evidence>
<protein>
    <submittedName>
        <fullName evidence="4">Efflux RND transporter periplasmic adaptor subunit</fullName>
    </submittedName>
</protein>